<evidence type="ECO:0000313" key="1">
    <source>
        <dbReference type="EMBL" id="MEX0431035.1"/>
    </source>
</evidence>
<dbReference type="Proteomes" id="UP001556637">
    <property type="component" value="Unassembled WGS sequence"/>
</dbReference>
<protein>
    <submittedName>
        <fullName evidence="1">Uncharacterized protein</fullName>
    </submittedName>
</protein>
<reference evidence="1 2" key="1">
    <citation type="submission" date="2024-02" db="EMBL/GenBank/DDBJ databases">
        <title>New especies of Spiribacter isolated from saline water.</title>
        <authorList>
            <person name="Leon M.J."/>
            <person name="De La Haba R."/>
            <person name="Sanchez-Porro C."/>
            <person name="Ventosa A."/>
        </authorList>
    </citation>
    <scope>NUCLEOTIDE SEQUENCE [LARGE SCALE GENOMIC DNA]</scope>
    <source>
        <strain evidence="2">ag22IC4-189</strain>
    </source>
</reference>
<sequence length="58" mass="6460">MVLGTGKPRMPQQKKRINVSIDPADGSWPFIDIDDSDAPFLVRTPQIMRAIDFVFGGI</sequence>
<proteinExistence type="predicted"/>
<name>A0ABV3T9T6_9GAMM</name>
<comment type="caution">
    <text evidence="1">The sequence shown here is derived from an EMBL/GenBank/DDBJ whole genome shotgun (WGS) entry which is preliminary data.</text>
</comment>
<organism evidence="1 2">
    <name type="scientific">Spiribacter insolitus</name>
    <dbReference type="NCBI Taxonomy" id="3122417"/>
    <lineage>
        <taxon>Bacteria</taxon>
        <taxon>Pseudomonadati</taxon>
        <taxon>Pseudomonadota</taxon>
        <taxon>Gammaproteobacteria</taxon>
        <taxon>Chromatiales</taxon>
        <taxon>Ectothiorhodospiraceae</taxon>
        <taxon>Spiribacter</taxon>
    </lineage>
</organism>
<keyword evidence="2" id="KW-1185">Reference proteome</keyword>
<gene>
    <name evidence="1" type="ORF">V6X30_06455</name>
</gene>
<dbReference type="EMBL" id="JBAKFF010000001">
    <property type="protein sequence ID" value="MEX0431035.1"/>
    <property type="molecule type" value="Genomic_DNA"/>
</dbReference>
<evidence type="ECO:0000313" key="2">
    <source>
        <dbReference type="Proteomes" id="UP001556637"/>
    </source>
</evidence>
<dbReference type="RefSeq" id="WP_367983803.1">
    <property type="nucleotide sequence ID" value="NZ_JBAKFF010000001.1"/>
</dbReference>
<accession>A0ABV3T9T6</accession>